<dbReference type="EMBL" id="CP041238">
    <property type="protein sequence ID" value="QLL63315.1"/>
    <property type="molecule type" value="Genomic_DNA"/>
</dbReference>
<feature type="domain" description="TadE-like" evidence="2">
    <location>
        <begin position="22"/>
        <end position="64"/>
    </location>
</feature>
<dbReference type="InterPro" id="IPR012495">
    <property type="entry name" value="TadE-like_dom"/>
</dbReference>
<keyword evidence="4" id="KW-1185">Reference proteome</keyword>
<evidence type="ECO:0000313" key="4">
    <source>
        <dbReference type="Proteomes" id="UP000510721"/>
    </source>
</evidence>
<dbReference type="KEGG" id="emx:FKV68_18620"/>
<evidence type="ECO:0000313" key="3">
    <source>
        <dbReference type="EMBL" id="QLL63315.1"/>
    </source>
</evidence>
<keyword evidence="1" id="KW-0472">Membrane</keyword>
<name>A0A859QJK4_9HYPH</name>
<reference evidence="3 4" key="1">
    <citation type="submission" date="2019-06" db="EMBL/GenBank/DDBJ databases">
        <title>Complete genome sequence of Ensifer mexicanus ITTG R7 isolated from nodules of Acacia angustissima (Mill.) Kuntze.</title>
        <authorList>
            <person name="Rincon-Rosales R."/>
            <person name="Rogel M.A."/>
            <person name="Guerrero G."/>
            <person name="Rincon-Molina C.I."/>
            <person name="Lopez-Lopez A."/>
            <person name="Martinez-Romero E."/>
        </authorList>
    </citation>
    <scope>NUCLEOTIDE SEQUENCE [LARGE SCALE GENOMIC DNA]</scope>
    <source>
        <strain evidence="3 4">ITTG R7</strain>
    </source>
</reference>
<proteinExistence type="predicted"/>
<evidence type="ECO:0000259" key="2">
    <source>
        <dbReference type="Pfam" id="PF07811"/>
    </source>
</evidence>
<dbReference type="Pfam" id="PF07811">
    <property type="entry name" value="TadE"/>
    <property type="match status" value="1"/>
</dbReference>
<protein>
    <submittedName>
        <fullName evidence="3">Pilus assembly protein</fullName>
    </submittedName>
</protein>
<keyword evidence="1" id="KW-0812">Transmembrane</keyword>
<feature type="transmembrane region" description="Helical" evidence="1">
    <location>
        <begin position="28"/>
        <end position="50"/>
    </location>
</feature>
<dbReference type="Proteomes" id="UP000510721">
    <property type="component" value="Chromosome"/>
</dbReference>
<keyword evidence="1" id="KW-1133">Transmembrane helix</keyword>
<gene>
    <name evidence="3" type="ORF">FKV68_18620</name>
</gene>
<dbReference type="AlphaFoldDB" id="A0A859QJK4"/>
<evidence type="ECO:0000256" key="1">
    <source>
        <dbReference type="SAM" id="Phobius"/>
    </source>
</evidence>
<sequence>MTALRNFIRLRFCPSFLAREEGAVLAEALVAVPFVTLFAAGILEFGNIFWERMQIDAGLRDAARYMSRCRQTETFVSNCSASTAKLIAFYGTQSPAANAKLRVPGWGPNLADIVVAVNAKGNVAVDADGNFTISTTHQYEASPLFGWLGIDAITINASHEERYIGW</sequence>
<dbReference type="RefSeq" id="WP_180939202.1">
    <property type="nucleotide sequence ID" value="NZ_CP041238.1"/>
</dbReference>
<accession>A0A859QJK4</accession>
<organism evidence="3 4">
    <name type="scientific">Sinorhizobium mexicanum</name>
    <dbReference type="NCBI Taxonomy" id="375549"/>
    <lineage>
        <taxon>Bacteria</taxon>
        <taxon>Pseudomonadati</taxon>
        <taxon>Pseudomonadota</taxon>
        <taxon>Alphaproteobacteria</taxon>
        <taxon>Hyphomicrobiales</taxon>
        <taxon>Rhizobiaceae</taxon>
        <taxon>Sinorhizobium/Ensifer group</taxon>
        <taxon>Sinorhizobium</taxon>
    </lineage>
</organism>